<dbReference type="NCBIfam" id="TIGR04345">
    <property type="entry name" value="ovoA_Cterm"/>
    <property type="match status" value="1"/>
</dbReference>
<dbReference type="PANTHER" id="PTHR23150">
    <property type="entry name" value="SULFATASE MODIFYING FACTOR 1, 2"/>
    <property type="match status" value="1"/>
</dbReference>
<feature type="domain" description="Methyltransferase type 12" evidence="5">
    <location>
        <begin position="504"/>
        <end position="625"/>
    </location>
</feature>
<evidence type="ECO:0000259" key="4">
    <source>
        <dbReference type="Pfam" id="PF03781"/>
    </source>
</evidence>
<keyword evidence="1" id="KW-0560">Oxidoreductase</keyword>
<dbReference type="Proteomes" id="UP000061468">
    <property type="component" value="Chromosome"/>
</dbReference>
<dbReference type="InterPro" id="IPR051043">
    <property type="entry name" value="Sulfatase_Mod_Factor_Kinase"/>
</dbReference>
<dbReference type="InterPro" id="IPR005532">
    <property type="entry name" value="SUMF_dom"/>
</dbReference>
<organism evidence="7 8">
    <name type="scientific">Alteromonas mediterranea</name>
    <dbReference type="NCBI Taxonomy" id="314275"/>
    <lineage>
        <taxon>Bacteria</taxon>
        <taxon>Pseudomonadati</taxon>
        <taxon>Pseudomonadota</taxon>
        <taxon>Gammaproteobacteria</taxon>
        <taxon>Alteromonadales</taxon>
        <taxon>Alteromonadaceae</taxon>
        <taxon>Alteromonas/Salinimonas group</taxon>
        <taxon>Alteromonas</taxon>
    </lineage>
</organism>
<name>A0AAC8XJW2_9ALTE</name>
<dbReference type="PANTHER" id="PTHR23150:SF26">
    <property type="entry name" value="GENERIC METHYLTRANSFERASE"/>
    <property type="match status" value="1"/>
</dbReference>
<dbReference type="Gene3D" id="3.40.50.150">
    <property type="entry name" value="Vaccinia Virus protein VP39"/>
    <property type="match status" value="1"/>
</dbReference>
<protein>
    <submittedName>
        <fullName evidence="7">SAM-dependent methyltransferase</fullName>
    </submittedName>
</protein>
<dbReference type="Pfam" id="PF12867">
    <property type="entry name" value="DinB_2"/>
    <property type="match status" value="1"/>
</dbReference>
<dbReference type="Gene3D" id="3.90.1580.10">
    <property type="entry name" value="paralog of FGE (formylglycine-generating enzyme)"/>
    <property type="match status" value="1"/>
</dbReference>
<dbReference type="AlphaFoldDB" id="A0AAC8XJW2"/>
<comment type="pathway">
    <text evidence="3">Amino-acid biosynthesis; ergothioneine biosynthesis.</text>
</comment>
<sequence>MQALPTLNLREGSVEQKREEIKNYFLDSFNTYESLFSCLKSDEVFYQRPEKLRHPLIFYFGHTATFFINKLVLSKAINERINPKFESLFAIGVDEMSWDDLNDENYDWPQVGEVRQYRNQVRTLVCDLIDTMSFSMPIDWESPMWPVIMGIEHERIHLETSSVLIRQLPITSVRSHSDWPVCNDFKTKVEELESNTLVPVSAQHVVNDKPWDSEYYGWDNEYGLQQESVSEFSASQFLVSNGEFLTFVKAGGYENAKYWEGEGNKWREYTQAQHPVFWIKQGDGYKYRSMVEEHPLPLDWPVDVNYHEAKAFCNYKSEQTGELIRLPTENEWLALRQYAGVNQAVYGSEFNIALQKYASSEPVNVNQTGFFFDVVGNVWQWTETPIYPFDGFKVHPLYDDFTTPTYDNKHNLIKGGSWVSTGNEALKDSRYAFRRHFFQHAGFRYVQGKRVIAVNDFDYESDTQISQYSEFHYGDEYYGVSNFAKASAQFCINAMQGRKHTKALDLGCAVGRSTFELATHFDHVDGIDFSARFIKTAFDMQERGEIRYHLIEEGELTSFKARKLSALGLDQTKDKVTFAQGDACNLKPQFTGYDLIFMGNLIDRVYSPRKVLSDMAMRLNKGGLLIVASPFTWLEEYTERSEWLGGYKDENGETLSSTQALEDALGNGFKRVGEPTEIPFVIRETKRKYQHTLSEFNVFEKLD</sequence>
<evidence type="ECO:0000256" key="1">
    <source>
        <dbReference type="ARBA" id="ARBA00023002"/>
    </source>
</evidence>
<evidence type="ECO:0000259" key="5">
    <source>
        <dbReference type="Pfam" id="PF08242"/>
    </source>
</evidence>
<evidence type="ECO:0000256" key="2">
    <source>
        <dbReference type="ARBA" id="ARBA00023004"/>
    </source>
</evidence>
<dbReference type="InterPro" id="IPR016187">
    <property type="entry name" value="CTDL_fold"/>
</dbReference>
<keyword evidence="2" id="KW-0408">Iron</keyword>
<dbReference type="GO" id="GO:0032259">
    <property type="term" value="P:methylation"/>
    <property type="evidence" value="ECO:0007669"/>
    <property type="project" value="UniProtKB-KW"/>
</dbReference>
<dbReference type="EMBL" id="CP013928">
    <property type="protein sequence ID" value="AMJ78750.1"/>
    <property type="molecule type" value="Genomic_DNA"/>
</dbReference>
<reference evidence="7 8" key="1">
    <citation type="submission" date="2015-12" db="EMBL/GenBank/DDBJ databases">
        <title>Intraspecies pangenome expansion in the marine bacterium Alteromonas.</title>
        <authorList>
            <person name="Lopez-Perez M."/>
            <person name="Rodriguez-Valera F."/>
        </authorList>
    </citation>
    <scope>NUCLEOTIDE SEQUENCE [LARGE SCALE GENOMIC DNA]</scope>
    <source>
        <strain evidence="7 8">UM8</strain>
    </source>
</reference>
<dbReference type="GO" id="GO:0008168">
    <property type="term" value="F:methyltransferase activity"/>
    <property type="evidence" value="ECO:0007669"/>
    <property type="project" value="UniProtKB-KW"/>
</dbReference>
<feature type="domain" description="Sulfatase-modifying factor enzyme-like" evidence="4">
    <location>
        <begin position="216"/>
        <end position="446"/>
    </location>
</feature>
<dbReference type="Pfam" id="PF08242">
    <property type="entry name" value="Methyltransf_12"/>
    <property type="match status" value="1"/>
</dbReference>
<dbReference type="SUPFAM" id="SSF53335">
    <property type="entry name" value="S-adenosyl-L-methionine-dependent methyltransferases"/>
    <property type="match status" value="1"/>
</dbReference>
<dbReference type="GO" id="GO:0120147">
    <property type="term" value="F:formylglycine-generating oxidase activity"/>
    <property type="evidence" value="ECO:0007669"/>
    <property type="project" value="TreeGrafter"/>
</dbReference>
<gene>
    <name evidence="7" type="ORF">AV942_10845</name>
</gene>
<feature type="domain" description="DinB-like" evidence="6">
    <location>
        <begin position="31"/>
        <end position="160"/>
    </location>
</feature>
<evidence type="ECO:0000313" key="7">
    <source>
        <dbReference type="EMBL" id="AMJ78750.1"/>
    </source>
</evidence>
<accession>A0AAC8XJW2</accession>
<dbReference type="SUPFAM" id="SSF56436">
    <property type="entry name" value="C-type lectin-like"/>
    <property type="match status" value="1"/>
</dbReference>
<dbReference type="InterPro" id="IPR029063">
    <property type="entry name" value="SAM-dependent_MTases_sf"/>
</dbReference>
<dbReference type="CDD" id="cd02440">
    <property type="entry name" value="AdoMet_MTases"/>
    <property type="match status" value="1"/>
</dbReference>
<dbReference type="InterPro" id="IPR024775">
    <property type="entry name" value="DinB-like"/>
</dbReference>
<dbReference type="InterPro" id="IPR027625">
    <property type="entry name" value="OvoA_Cterm"/>
</dbReference>
<dbReference type="InterPro" id="IPR042095">
    <property type="entry name" value="SUMF_sf"/>
</dbReference>
<proteinExistence type="predicted"/>
<keyword evidence="7" id="KW-0808">Transferase</keyword>
<keyword evidence="7" id="KW-0489">Methyltransferase</keyword>
<dbReference type="RefSeq" id="WP_015067304.1">
    <property type="nucleotide sequence ID" value="NZ_CP013928.1"/>
</dbReference>
<evidence type="ECO:0000259" key="6">
    <source>
        <dbReference type="Pfam" id="PF12867"/>
    </source>
</evidence>
<dbReference type="FunFam" id="3.90.1580.10:FF:000006">
    <property type="entry name" value="Generic methyltransferase, putative"/>
    <property type="match status" value="1"/>
</dbReference>
<evidence type="ECO:0000256" key="3">
    <source>
        <dbReference type="ARBA" id="ARBA00037882"/>
    </source>
</evidence>
<dbReference type="InterPro" id="IPR027577">
    <property type="entry name" value="OvoA_Nterm"/>
</dbReference>
<dbReference type="NCBIfam" id="TIGR04344">
    <property type="entry name" value="ovoA_Nterm"/>
    <property type="match status" value="1"/>
</dbReference>
<evidence type="ECO:0000313" key="8">
    <source>
        <dbReference type="Proteomes" id="UP000061468"/>
    </source>
</evidence>
<dbReference type="InterPro" id="IPR013217">
    <property type="entry name" value="Methyltransf_12"/>
</dbReference>
<dbReference type="Pfam" id="PF03781">
    <property type="entry name" value="FGE-sulfatase"/>
    <property type="match status" value="1"/>
</dbReference>